<dbReference type="EMBL" id="CAJNOR010004498">
    <property type="protein sequence ID" value="CAF1506944.1"/>
    <property type="molecule type" value="Genomic_DNA"/>
</dbReference>
<keyword evidence="3" id="KW-1185">Reference proteome</keyword>
<proteinExistence type="predicted"/>
<reference evidence="2" key="1">
    <citation type="submission" date="2021-02" db="EMBL/GenBank/DDBJ databases">
        <authorList>
            <person name="Nowell W R."/>
        </authorList>
    </citation>
    <scope>NUCLEOTIDE SEQUENCE</scope>
</reference>
<sequence length="42" mass="4491">SLSGIAVNNNGVQSTSPEAIDHGRGLLDRTMTSYSRSIQQTQ</sequence>
<dbReference type="Proteomes" id="UP000663828">
    <property type="component" value="Unassembled WGS sequence"/>
</dbReference>
<comment type="caution">
    <text evidence="2">The sequence shown here is derived from an EMBL/GenBank/DDBJ whole genome shotgun (WGS) entry which is preliminary data.</text>
</comment>
<gene>
    <name evidence="2" type="ORF">XAT740_LOCUS39993</name>
</gene>
<feature type="compositionally biased region" description="Polar residues" evidence="1">
    <location>
        <begin position="30"/>
        <end position="42"/>
    </location>
</feature>
<feature type="non-terminal residue" evidence="2">
    <location>
        <position position="1"/>
    </location>
</feature>
<accession>A0A815TKW7</accession>
<evidence type="ECO:0000256" key="1">
    <source>
        <dbReference type="SAM" id="MobiDB-lite"/>
    </source>
</evidence>
<evidence type="ECO:0000313" key="3">
    <source>
        <dbReference type="Proteomes" id="UP000663828"/>
    </source>
</evidence>
<dbReference type="AlphaFoldDB" id="A0A815TKW7"/>
<feature type="compositionally biased region" description="Polar residues" evidence="1">
    <location>
        <begin position="1"/>
        <end position="17"/>
    </location>
</feature>
<name>A0A815TKW7_ADIRI</name>
<protein>
    <submittedName>
        <fullName evidence="2">Uncharacterized protein</fullName>
    </submittedName>
</protein>
<feature type="region of interest" description="Disordered" evidence="1">
    <location>
        <begin position="1"/>
        <end position="42"/>
    </location>
</feature>
<evidence type="ECO:0000313" key="2">
    <source>
        <dbReference type="EMBL" id="CAF1506944.1"/>
    </source>
</evidence>
<organism evidence="2 3">
    <name type="scientific">Adineta ricciae</name>
    <name type="common">Rotifer</name>
    <dbReference type="NCBI Taxonomy" id="249248"/>
    <lineage>
        <taxon>Eukaryota</taxon>
        <taxon>Metazoa</taxon>
        <taxon>Spiralia</taxon>
        <taxon>Gnathifera</taxon>
        <taxon>Rotifera</taxon>
        <taxon>Eurotatoria</taxon>
        <taxon>Bdelloidea</taxon>
        <taxon>Adinetida</taxon>
        <taxon>Adinetidae</taxon>
        <taxon>Adineta</taxon>
    </lineage>
</organism>